<evidence type="ECO:0000313" key="5">
    <source>
        <dbReference type="Proteomes" id="UP000598196"/>
    </source>
</evidence>
<dbReference type="EMBL" id="BMLP01000001">
    <property type="protein sequence ID" value="GGO25685.1"/>
    <property type="molecule type" value="Genomic_DNA"/>
</dbReference>
<gene>
    <name evidence="4" type="ORF">GCM10010991_05610</name>
</gene>
<dbReference type="Proteomes" id="UP000598196">
    <property type="component" value="Unassembled WGS sequence"/>
</dbReference>
<dbReference type="GO" id="GO:0005509">
    <property type="term" value="F:calcium ion binding"/>
    <property type="evidence" value="ECO:0007669"/>
    <property type="project" value="InterPro"/>
</dbReference>
<accession>A0A917YGM3</accession>
<dbReference type="PRINTS" id="PR00313">
    <property type="entry name" value="CABNDNGRPT"/>
</dbReference>
<dbReference type="Gene3D" id="2.150.10.10">
    <property type="entry name" value="Serralysin-like metalloprotease, C-terminal"/>
    <property type="match status" value="4"/>
</dbReference>
<dbReference type="PANTHER" id="PTHR38340:SF1">
    <property type="entry name" value="S-LAYER PROTEIN"/>
    <property type="match status" value="1"/>
</dbReference>
<comment type="caution">
    <text evidence="4">The sequence shown here is derived from an EMBL/GenBank/DDBJ whole genome shotgun (WGS) entry which is preliminary data.</text>
</comment>
<dbReference type="InterPro" id="IPR018511">
    <property type="entry name" value="Hemolysin-typ_Ca-bd_CS"/>
</dbReference>
<comment type="subcellular location">
    <subcellularLocation>
        <location evidence="1">Secreted</location>
    </subcellularLocation>
</comment>
<dbReference type="InterPro" id="IPR050557">
    <property type="entry name" value="RTX_toxin/Mannuronan_C5-epim"/>
</dbReference>
<evidence type="ECO:0008006" key="6">
    <source>
        <dbReference type="Google" id="ProtNLM"/>
    </source>
</evidence>
<reference evidence="4 5" key="1">
    <citation type="journal article" date="2014" name="Int. J. Syst. Evol. Microbiol.">
        <title>Complete genome sequence of Corynebacterium casei LMG S-19264T (=DSM 44701T), isolated from a smear-ripened cheese.</title>
        <authorList>
            <consortium name="US DOE Joint Genome Institute (JGI-PGF)"/>
            <person name="Walter F."/>
            <person name="Albersmeier A."/>
            <person name="Kalinowski J."/>
            <person name="Ruckert C."/>
        </authorList>
    </citation>
    <scope>NUCLEOTIDE SEQUENCE [LARGE SCALE GENOMIC DNA]</scope>
    <source>
        <strain evidence="4 5">CGMCC 1.7029</strain>
    </source>
</reference>
<dbReference type="InterPro" id="IPR011049">
    <property type="entry name" value="Serralysin-like_metalloprot_C"/>
</dbReference>
<sequence length="661" mass="65310">MPTIVAENRDVVGEAYNLNPSQYEGINYDLIVPEGVTVRSQTSNAIDSYEPEGAHTITVHGTVIADDDGVKLLGVQGTSHVIISATGVVTAGPSTANPVNPLSNAVIIDGLNSTVDNAGTLWGSNAGIYISAPMVNFETGTTSITNSGSITGLVYGLEVAYGFGTVEIENSGTITGETGIGGGGSKDVVTNSGTINGAVNLGYNDDSFINSGTLNGSVDLGEGNDLFSDTSETVTNHDSVNGGLGDDTILAGRGNDTLMGGGGNDVLNGGTGFDKAVFSGNDALVLSLAVSGAQAVSDGYVTLTDIEALVGAAGNDTLTGDANDNMLDGGLGDDELSGGAGNDTLVASGGNDVIFGGSGVDTFIFSGDIDLILSLAESGAQTIGTGSITMDGIEALIGGSGNDSLTGDAEANRLSGNLGDDTLSGDAGDDTLSGGAGNDSILGGDGNDVLNGDAGADSVLGGTGDDTLSGLADNDILRGDAGNDRVLGGNGDDQLVGGAGNDTLLGGYNHDTLRGGNGIDRLEGASGNDLLDGAAAADTLIGGTGADTLIGGGGADFLAGGGGADTFRFVARAHGGDTISGFSATVDRLEFEGSAFGYGSATGKISMADCAMNTAKDASDHWVYDQASRTLYFDADGNGSGAGVAIATFEGGTFAWNLYLI</sequence>
<keyword evidence="2" id="KW-0964">Secreted</keyword>
<evidence type="ECO:0000313" key="4">
    <source>
        <dbReference type="EMBL" id="GGO25685.1"/>
    </source>
</evidence>
<feature type="region of interest" description="Disordered" evidence="3">
    <location>
        <begin position="407"/>
        <end position="438"/>
    </location>
</feature>
<name>A0A917YGM3_9RHOB</name>
<dbReference type="GO" id="GO:0005576">
    <property type="term" value="C:extracellular region"/>
    <property type="evidence" value="ECO:0007669"/>
    <property type="project" value="UniProtKB-SubCell"/>
</dbReference>
<protein>
    <recommendedName>
        <fullName evidence="6">Hemolysin-type calcium-binding repeat-containing protein</fullName>
    </recommendedName>
</protein>
<dbReference type="Pfam" id="PF00353">
    <property type="entry name" value="HemolysinCabind"/>
    <property type="match status" value="7"/>
</dbReference>
<evidence type="ECO:0000256" key="3">
    <source>
        <dbReference type="SAM" id="MobiDB-lite"/>
    </source>
</evidence>
<evidence type="ECO:0000256" key="1">
    <source>
        <dbReference type="ARBA" id="ARBA00004613"/>
    </source>
</evidence>
<keyword evidence="5" id="KW-1185">Reference proteome</keyword>
<dbReference type="InterPro" id="IPR001343">
    <property type="entry name" value="Hemolysn_Ca-bd"/>
</dbReference>
<dbReference type="OrthoDB" id="733404at2"/>
<dbReference type="PANTHER" id="PTHR38340">
    <property type="entry name" value="S-LAYER PROTEIN"/>
    <property type="match status" value="1"/>
</dbReference>
<dbReference type="SUPFAM" id="SSF51120">
    <property type="entry name" value="beta-Roll"/>
    <property type="match status" value="4"/>
</dbReference>
<dbReference type="AlphaFoldDB" id="A0A917YGM3"/>
<dbReference type="RefSeq" id="WP_146285656.1">
    <property type="nucleotide sequence ID" value="NZ_BMLP01000001.1"/>
</dbReference>
<proteinExistence type="predicted"/>
<organism evidence="4 5">
    <name type="scientific">Gemmobacter aquaticus</name>
    <dbReference type="NCBI Taxonomy" id="490185"/>
    <lineage>
        <taxon>Bacteria</taxon>
        <taxon>Pseudomonadati</taxon>
        <taxon>Pseudomonadota</taxon>
        <taxon>Alphaproteobacteria</taxon>
        <taxon>Rhodobacterales</taxon>
        <taxon>Paracoccaceae</taxon>
        <taxon>Gemmobacter</taxon>
    </lineage>
</organism>
<dbReference type="PROSITE" id="PS00330">
    <property type="entry name" value="HEMOLYSIN_CALCIUM"/>
    <property type="match status" value="4"/>
</dbReference>
<evidence type="ECO:0000256" key="2">
    <source>
        <dbReference type="ARBA" id="ARBA00022525"/>
    </source>
</evidence>
<dbReference type="Gene3D" id="2.160.20.160">
    <property type="match status" value="1"/>
</dbReference>